<evidence type="ECO:0000256" key="3">
    <source>
        <dbReference type="ARBA" id="ARBA00008773"/>
    </source>
</evidence>
<dbReference type="GO" id="GO:0005886">
    <property type="term" value="C:plasma membrane"/>
    <property type="evidence" value="ECO:0007669"/>
    <property type="project" value="UniProtKB-SubCell"/>
</dbReference>
<keyword evidence="6 18" id="KW-0378">Hydrolase</keyword>
<dbReference type="GO" id="GO:0071555">
    <property type="term" value="P:cell wall organization"/>
    <property type="evidence" value="ECO:0007669"/>
    <property type="project" value="UniProtKB-KW"/>
</dbReference>
<evidence type="ECO:0000256" key="17">
    <source>
        <dbReference type="SAM" id="Phobius"/>
    </source>
</evidence>
<evidence type="ECO:0000313" key="18">
    <source>
        <dbReference type="EMBL" id="KAF2843404.1"/>
    </source>
</evidence>
<dbReference type="Proteomes" id="UP000799429">
    <property type="component" value="Unassembled WGS sequence"/>
</dbReference>
<feature type="compositionally biased region" description="Basic and acidic residues" evidence="16">
    <location>
        <begin position="303"/>
        <end position="312"/>
    </location>
</feature>
<evidence type="ECO:0000256" key="16">
    <source>
        <dbReference type="SAM" id="MobiDB-lite"/>
    </source>
</evidence>
<evidence type="ECO:0000256" key="10">
    <source>
        <dbReference type="ARBA" id="ARBA00023277"/>
    </source>
</evidence>
<evidence type="ECO:0000256" key="13">
    <source>
        <dbReference type="ARBA" id="ARBA00037649"/>
    </source>
</evidence>
<name>A0A9P4VX40_9PEZI</name>
<keyword evidence="8 17" id="KW-0472">Membrane</keyword>
<feature type="region of interest" description="Disordered" evidence="16">
    <location>
        <begin position="350"/>
        <end position="375"/>
    </location>
</feature>
<keyword evidence="12" id="KW-0624">Polysaccharide degradation</keyword>
<dbReference type="PANTHER" id="PTHR16631:SF17">
    <property type="entry name" value="GLUCAN ENDO-1,3-BETA-GLUCOSIDASE BTGC"/>
    <property type="match status" value="1"/>
</dbReference>
<keyword evidence="17" id="KW-0812">Transmembrane</keyword>
<comment type="catalytic activity">
    <reaction evidence="1">
        <text>Hydrolysis of (1-&gt;3)-beta-D-glucosidic linkages in (1-&gt;3)-beta-D-glucans.</text>
        <dbReference type="EC" id="3.2.1.39"/>
    </reaction>
</comment>
<evidence type="ECO:0000256" key="14">
    <source>
        <dbReference type="ARBA" id="ARBA00042373"/>
    </source>
</evidence>
<accession>A0A9P4VX40</accession>
<feature type="compositionally biased region" description="Basic and acidic residues" evidence="16">
    <location>
        <begin position="11"/>
        <end position="24"/>
    </location>
</feature>
<evidence type="ECO:0000256" key="8">
    <source>
        <dbReference type="ARBA" id="ARBA00023136"/>
    </source>
</evidence>
<protein>
    <recommendedName>
        <fullName evidence="4">glucan endo-1,3-beta-D-glucosidase</fullName>
        <ecNumber evidence="4">3.2.1.39</ecNumber>
    </recommendedName>
    <alternativeName>
        <fullName evidence="15">Endo-1,3-beta-glucanase btgC</fullName>
    </alternativeName>
    <alternativeName>
        <fullName evidence="14">Laminarinase btgC</fullName>
    </alternativeName>
</protein>
<dbReference type="GO" id="GO:0005576">
    <property type="term" value="C:extracellular region"/>
    <property type="evidence" value="ECO:0007669"/>
    <property type="project" value="TreeGrafter"/>
</dbReference>
<keyword evidence="19" id="KW-1185">Reference proteome</keyword>
<evidence type="ECO:0000256" key="7">
    <source>
        <dbReference type="ARBA" id="ARBA00022968"/>
    </source>
</evidence>
<evidence type="ECO:0000256" key="1">
    <source>
        <dbReference type="ARBA" id="ARBA00000382"/>
    </source>
</evidence>
<keyword evidence="7" id="KW-0735">Signal-anchor</keyword>
<feature type="transmembrane region" description="Helical" evidence="17">
    <location>
        <begin position="325"/>
        <end position="348"/>
    </location>
</feature>
<dbReference type="GO" id="GO:0042973">
    <property type="term" value="F:glucan endo-1,3-beta-D-glucosidase activity"/>
    <property type="evidence" value="ECO:0007669"/>
    <property type="project" value="UniProtKB-EC"/>
</dbReference>
<evidence type="ECO:0000256" key="11">
    <source>
        <dbReference type="ARBA" id="ARBA00023316"/>
    </source>
</evidence>
<comment type="similarity">
    <text evidence="3">Belongs to the glycosyl hydrolase 17 family.</text>
</comment>
<keyword evidence="9" id="KW-0325">Glycoprotein</keyword>
<evidence type="ECO:0000256" key="4">
    <source>
        <dbReference type="ARBA" id="ARBA00012780"/>
    </source>
</evidence>
<feature type="region of interest" description="Disordered" evidence="16">
    <location>
        <begin position="232"/>
        <end position="267"/>
    </location>
</feature>
<keyword evidence="10" id="KW-0119">Carbohydrate metabolism</keyword>
<evidence type="ECO:0000313" key="19">
    <source>
        <dbReference type="Proteomes" id="UP000799429"/>
    </source>
</evidence>
<feature type="compositionally biased region" description="Polar residues" evidence="16">
    <location>
        <begin position="284"/>
        <end position="301"/>
    </location>
</feature>
<comment type="caution">
    <text evidence="18">The sequence shown here is derived from an EMBL/GenBank/DDBJ whole genome shotgun (WGS) entry which is preliminary data.</text>
</comment>
<dbReference type="OrthoDB" id="68336at2759"/>
<comment type="function">
    <text evidence="13">Glucanases play a role in cell expansion during growth, in cell-cell fusion during mating, and in spore release during sporulation. This enzyme may be involved in beta-glucan degradation. Active on laminarin and lichenan.</text>
</comment>
<feature type="region of interest" description="Disordered" evidence="16">
    <location>
        <begin position="1"/>
        <end position="166"/>
    </location>
</feature>
<feature type="region of interest" description="Disordered" evidence="16">
    <location>
        <begin position="284"/>
        <end position="316"/>
    </location>
</feature>
<sequence>MSLGIPQRTFSFEEHDEQSHRPDQRYQSQEYTQYSDNPRHVSPVANSPSPHQPFHSSSPPPPPTHRAFHHPGAHPNSSFGQYHSERSYGAPVGTAYSSPEPRSISDTTPGADNLSDGAPGGGIAELPREEPPYASFAPSPPRNVQRRPIPATMPTDDTYGSSSNVPLAAAALPPAMISGSANTSNRSLPIGQSPFRHEDNYSFSDNGYLPNVTYSQRDPPAGFGSIDPMDIEDDGDDGITRANPKRKSLLSLARPQSREASQSSAVGAAGGVAAATGFFGRKGSGNSNGQYDAVPNSTTNLGIDHEPEKSEWLSKQNSGSKRLRWIVGTIIVIIIVGAIVGGVIGGVLGSRNKGDDSGPSTNYGESAEEDDGRGDLGLNSAEIKRLMNNRDLHKVFPGMDYTPINTQYPECLHFPPSQNNVTRDMAVLSQLTNRVRLYGTDCNQTEMVLHAIERLELTDMKVWLGVWLGDNDTTNDRQVEHMWTILDDRGEDPFAGIVIGNEVLFREDLTATQLGRVLSDTKKQLARKNIDLPLATSDLGDNWRNEPFLVDDVDVVMANIHPFFAGVTAEEAAGWTWDFWNNNDIPLTQGTSKKNMISEVGWPSDGGNSCGARDCTTRTEGSVAGIEEMNTFMENWVCQSMDNETMYFWFEAFDEPWKIRFNEEDEGKEWEDKWGLMDVNRKLKPGIKIPDCGGRTPSYV</sequence>
<dbReference type="SUPFAM" id="SSF51445">
    <property type="entry name" value="(Trans)glycosidases"/>
    <property type="match status" value="1"/>
</dbReference>
<keyword evidence="17" id="KW-1133">Transmembrane helix</keyword>
<feature type="compositionally biased region" description="Low complexity" evidence="16">
    <location>
        <begin position="47"/>
        <end position="57"/>
    </location>
</feature>
<comment type="subcellular location">
    <subcellularLocation>
        <location evidence="2">Cell membrane</location>
        <topology evidence="2">Single-pass type II membrane protein</topology>
    </subcellularLocation>
</comment>
<dbReference type="InterPro" id="IPR050732">
    <property type="entry name" value="Beta-glucan_modifiers"/>
</dbReference>
<evidence type="ECO:0000256" key="12">
    <source>
        <dbReference type="ARBA" id="ARBA00023326"/>
    </source>
</evidence>
<feature type="compositionally biased region" description="Polar residues" evidence="16">
    <location>
        <begin position="25"/>
        <end position="36"/>
    </location>
</feature>
<evidence type="ECO:0000256" key="6">
    <source>
        <dbReference type="ARBA" id="ARBA00022801"/>
    </source>
</evidence>
<dbReference type="Gene3D" id="3.20.20.80">
    <property type="entry name" value="Glycosidases"/>
    <property type="match status" value="1"/>
</dbReference>
<evidence type="ECO:0000256" key="5">
    <source>
        <dbReference type="ARBA" id="ARBA00022475"/>
    </source>
</evidence>
<evidence type="ECO:0000256" key="2">
    <source>
        <dbReference type="ARBA" id="ARBA00004401"/>
    </source>
</evidence>
<reference evidence="18" key="1">
    <citation type="journal article" date="2020" name="Stud. Mycol.">
        <title>101 Dothideomycetes genomes: a test case for predicting lifestyles and emergence of pathogens.</title>
        <authorList>
            <person name="Haridas S."/>
            <person name="Albert R."/>
            <person name="Binder M."/>
            <person name="Bloem J."/>
            <person name="Labutti K."/>
            <person name="Salamov A."/>
            <person name="Andreopoulos B."/>
            <person name="Baker S."/>
            <person name="Barry K."/>
            <person name="Bills G."/>
            <person name="Bluhm B."/>
            <person name="Cannon C."/>
            <person name="Castanera R."/>
            <person name="Culley D."/>
            <person name="Daum C."/>
            <person name="Ezra D."/>
            <person name="Gonzalez J."/>
            <person name="Henrissat B."/>
            <person name="Kuo A."/>
            <person name="Liang C."/>
            <person name="Lipzen A."/>
            <person name="Lutzoni F."/>
            <person name="Magnuson J."/>
            <person name="Mondo S."/>
            <person name="Nolan M."/>
            <person name="Ohm R."/>
            <person name="Pangilinan J."/>
            <person name="Park H.-J."/>
            <person name="Ramirez L."/>
            <person name="Alfaro M."/>
            <person name="Sun H."/>
            <person name="Tritt A."/>
            <person name="Yoshinaga Y."/>
            <person name="Zwiers L.-H."/>
            <person name="Turgeon B."/>
            <person name="Goodwin S."/>
            <person name="Spatafora J."/>
            <person name="Crous P."/>
            <person name="Grigoriev I."/>
        </authorList>
    </citation>
    <scope>NUCLEOTIDE SEQUENCE</scope>
    <source>
        <strain evidence="18">CBS 101060</strain>
    </source>
</reference>
<proteinExistence type="inferred from homology"/>
<organism evidence="18 19">
    <name type="scientific">Patellaria atrata CBS 101060</name>
    <dbReference type="NCBI Taxonomy" id="1346257"/>
    <lineage>
        <taxon>Eukaryota</taxon>
        <taxon>Fungi</taxon>
        <taxon>Dikarya</taxon>
        <taxon>Ascomycota</taxon>
        <taxon>Pezizomycotina</taxon>
        <taxon>Dothideomycetes</taxon>
        <taxon>Dothideomycetes incertae sedis</taxon>
        <taxon>Patellariales</taxon>
        <taxon>Patellariaceae</taxon>
        <taxon>Patellaria</taxon>
    </lineage>
</organism>
<keyword evidence="5" id="KW-1003">Cell membrane</keyword>
<dbReference type="InterPro" id="IPR017853">
    <property type="entry name" value="GH"/>
</dbReference>
<dbReference type="GO" id="GO:0009277">
    <property type="term" value="C:fungal-type cell wall"/>
    <property type="evidence" value="ECO:0007669"/>
    <property type="project" value="TreeGrafter"/>
</dbReference>
<evidence type="ECO:0000256" key="15">
    <source>
        <dbReference type="ARBA" id="ARBA00043078"/>
    </source>
</evidence>
<dbReference type="GO" id="GO:0009986">
    <property type="term" value="C:cell surface"/>
    <property type="evidence" value="ECO:0007669"/>
    <property type="project" value="TreeGrafter"/>
</dbReference>
<keyword evidence="11" id="KW-0961">Cell wall biogenesis/degradation</keyword>
<dbReference type="EC" id="3.2.1.39" evidence="4"/>
<dbReference type="PANTHER" id="PTHR16631">
    <property type="entry name" value="GLUCAN 1,3-BETA-GLUCOSIDASE"/>
    <property type="match status" value="1"/>
</dbReference>
<dbReference type="AlphaFoldDB" id="A0A9P4VX40"/>
<dbReference type="FunFam" id="3.20.20.80:FF:000151">
    <property type="entry name" value="Glucan endo-1,3-beta-glucosidase btgC"/>
    <property type="match status" value="1"/>
</dbReference>
<dbReference type="EMBL" id="MU006089">
    <property type="protein sequence ID" value="KAF2843404.1"/>
    <property type="molecule type" value="Genomic_DNA"/>
</dbReference>
<evidence type="ECO:0000256" key="9">
    <source>
        <dbReference type="ARBA" id="ARBA00023180"/>
    </source>
</evidence>
<gene>
    <name evidence="18" type="ORF">M501DRAFT_1036948</name>
</gene>
<dbReference type="GO" id="GO:0000272">
    <property type="term" value="P:polysaccharide catabolic process"/>
    <property type="evidence" value="ECO:0007669"/>
    <property type="project" value="UniProtKB-KW"/>
</dbReference>